<accession>A0A9W6ZMA6</accession>
<keyword evidence="1" id="KW-0472">Membrane</keyword>
<dbReference type="Proteomes" id="UP001165082">
    <property type="component" value="Unassembled WGS sequence"/>
</dbReference>
<evidence type="ECO:0000256" key="1">
    <source>
        <dbReference type="SAM" id="Phobius"/>
    </source>
</evidence>
<keyword evidence="1" id="KW-1133">Transmembrane helix</keyword>
<evidence type="ECO:0000313" key="3">
    <source>
        <dbReference type="Proteomes" id="UP001165082"/>
    </source>
</evidence>
<proteinExistence type="predicted"/>
<dbReference type="EMBL" id="BRXZ01006055">
    <property type="protein sequence ID" value="GMH54626.1"/>
    <property type="molecule type" value="Genomic_DNA"/>
</dbReference>
<reference evidence="2" key="1">
    <citation type="submission" date="2022-07" db="EMBL/GenBank/DDBJ databases">
        <title>Genome analysis of Parmales, a sister group of diatoms, reveals the evolutionary specialization of diatoms from phago-mixotrophs to photoautotrophs.</title>
        <authorList>
            <person name="Ban H."/>
            <person name="Sato S."/>
            <person name="Yoshikawa S."/>
            <person name="Kazumasa Y."/>
            <person name="Nakamura Y."/>
            <person name="Ichinomiya M."/>
            <person name="Saitoh K."/>
            <person name="Sato N."/>
            <person name="Blanc-Mathieu R."/>
            <person name="Endo H."/>
            <person name="Kuwata A."/>
            <person name="Ogata H."/>
        </authorList>
    </citation>
    <scope>NUCLEOTIDE SEQUENCE</scope>
</reference>
<keyword evidence="1" id="KW-0812">Transmembrane</keyword>
<comment type="caution">
    <text evidence="2">The sequence shown here is derived from an EMBL/GenBank/DDBJ whole genome shotgun (WGS) entry which is preliminary data.</text>
</comment>
<sequence length="350" mass="40605">MKPAIESWRDATRAKPFPKQKVNNEQMLMFSRMTEVVFEAIPQSLLQTLAVLQYKDQRTSLQFVSLLTSFLTTGFAVASADREIDTSKYRRKSEPLLFGYVPKTDARKQLYASISSFTLYKAVKVFSVAILIVSTSFRYAIILLILEWLGILAWRKSYENWRMYERGLDGVGFSLLIHLCGYLCLLAAPFPITRIPTFLTPRIYAGSLVYMLTINFGMIFFSYRVHDGIDFLTEGQAFLGLSLLTISCVISGRIAYHYVPESHRGTFYKAWTFKDHVANYWWNDCVYSDDHHNRITTDQEYIRAAIPCWVSRHYVTEEKIIAFYNEHWNGWCEDPPDGLTIHSRRGFLTM</sequence>
<organism evidence="2 3">
    <name type="scientific">Triparma retinervis</name>
    <dbReference type="NCBI Taxonomy" id="2557542"/>
    <lineage>
        <taxon>Eukaryota</taxon>
        <taxon>Sar</taxon>
        <taxon>Stramenopiles</taxon>
        <taxon>Ochrophyta</taxon>
        <taxon>Bolidophyceae</taxon>
        <taxon>Parmales</taxon>
        <taxon>Triparmaceae</taxon>
        <taxon>Triparma</taxon>
    </lineage>
</organism>
<keyword evidence="3" id="KW-1185">Reference proteome</keyword>
<feature type="transmembrane region" description="Helical" evidence="1">
    <location>
        <begin position="204"/>
        <end position="225"/>
    </location>
</feature>
<feature type="transmembrane region" description="Helical" evidence="1">
    <location>
        <begin position="171"/>
        <end position="192"/>
    </location>
</feature>
<dbReference type="AlphaFoldDB" id="A0A9W6ZMA6"/>
<dbReference type="OrthoDB" id="8190653at2759"/>
<evidence type="ECO:0000313" key="2">
    <source>
        <dbReference type="EMBL" id="GMH54626.1"/>
    </source>
</evidence>
<feature type="transmembrane region" description="Helical" evidence="1">
    <location>
        <begin position="125"/>
        <end position="151"/>
    </location>
</feature>
<feature type="transmembrane region" description="Helical" evidence="1">
    <location>
        <begin position="237"/>
        <end position="259"/>
    </location>
</feature>
<protein>
    <submittedName>
        <fullName evidence="2">Uncharacterized protein</fullName>
    </submittedName>
</protein>
<gene>
    <name evidence="2" type="ORF">TrRE_jg11973</name>
</gene>
<name>A0A9W6ZMA6_9STRA</name>
<feature type="transmembrane region" description="Helical" evidence="1">
    <location>
        <begin position="60"/>
        <end position="80"/>
    </location>
</feature>